<sequence length="75" mass="7548">MTDALTEAPAASPSDPPTAKVVADEAEALTVAAVLAAEFRAGASERDADRQLPSAAMSSTAPDPHTAACSEGRPR</sequence>
<evidence type="ECO:0000313" key="3">
    <source>
        <dbReference type="Proteomes" id="UP001273589"/>
    </source>
</evidence>
<accession>A0AAJ2UN85</accession>
<reference evidence="2" key="1">
    <citation type="journal article" date="2023" name="Microb. Genom.">
        <title>Mesoterricola silvestris gen. nov., sp. nov., Mesoterricola sediminis sp. nov., Geothrix oryzae sp. nov., Geothrix edaphica sp. nov., Geothrix rubra sp. nov., and Geothrix limicola sp. nov., six novel members of Acidobacteriota isolated from soils.</title>
        <authorList>
            <person name="Weisberg A.J."/>
            <person name="Pearce E."/>
            <person name="Kramer C.G."/>
            <person name="Chang J.H."/>
            <person name="Clarke C.R."/>
        </authorList>
    </citation>
    <scope>NUCLEOTIDE SEQUENCE</scope>
    <source>
        <strain evidence="2">ND06-05F</strain>
    </source>
</reference>
<proteinExistence type="predicted"/>
<dbReference type="RefSeq" id="WP_319694866.1">
    <property type="nucleotide sequence ID" value="NZ_JARAWN010000199.1"/>
</dbReference>
<dbReference type="EMBL" id="JARAWN010000199">
    <property type="protein sequence ID" value="MDX3133318.1"/>
    <property type="molecule type" value="Genomic_DNA"/>
</dbReference>
<name>A0AAJ2UN85_9ACTN</name>
<protein>
    <submittedName>
        <fullName evidence="2">Uncharacterized protein</fullName>
    </submittedName>
</protein>
<dbReference type="AlphaFoldDB" id="A0AAJ2UN85"/>
<organism evidence="2 3">
    <name type="scientific">Streptomyces europaeiscabiei</name>
    <dbReference type="NCBI Taxonomy" id="146819"/>
    <lineage>
        <taxon>Bacteria</taxon>
        <taxon>Bacillati</taxon>
        <taxon>Actinomycetota</taxon>
        <taxon>Actinomycetes</taxon>
        <taxon>Kitasatosporales</taxon>
        <taxon>Streptomycetaceae</taxon>
        <taxon>Streptomyces</taxon>
    </lineage>
</organism>
<comment type="caution">
    <text evidence="2">The sequence shown here is derived from an EMBL/GenBank/DDBJ whole genome shotgun (WGS) entry which is preliminary data.</text>
</comment>
<evidence type="ECO:0000313" key="2">
    <source>
        <dbReference type="EMBL" id="MDX3133318.1"/>
    </source>
</evidence>
<evidence type="ECO:0000256" key="1">
    <source>
        <dbReference type="SAM" id="MobiDB-lite"/>
    </source>
</evidence>
<feature type="region of interest" description="Disordered" evidence="1">
    <location>
        <begin position="41"/>
        <end position="75"/>
    </location>
</feature>
<gene>
    <name evidence="2" type="ORF">PV367_26870</name>
</gene>
<dbReference type="Proteomes" id="UP001273589">
    <property type="component" value="Unassembled WGS sequence"/>
</dbReference>